<keyword evidence="3" id="KW-1185">Reference proteome</keyword>
<evidence type="ECO:0000313" key="3">
    <source>
        <dbReference type="Proteomes" id="UP001465976"/>
    </source>
</evidence>
<accession>A0ABR3F4S4</accession>
<evidence type="ECO:0000313" key="2">
    <source>
        <dbReference type="EMBL" id="KAL0570037.1"/>
    </source>
</evidence>
<feature type="compositionally biased region" description="Polar residues" evidence="1">
    <location>
        <begin position="694"/>
        <end position="709"/>
    </location>
</feature>
<feature type="region of interest" description="Disordered" evidence="1">
    <location>
        <begin position="463"/>
        <end position="501"/>
    </location>
</feature>
<reference evidence="2 3" key="1">
    <citation type="submission" date="2024-02" db="EMBL/GenBank/DDBJ databases">
        <title>A draft genome for the cacao thread blight pathogen Marasmius crinis-equi.</title>
        <authorList>
            <person name="Cohen S.P."/>
            <person name="Baruah I.K."/>
            <person name="Amoako-Attah I."/>
            <person name="Bukari Y."/>
            <person name="Meinhardt L.W."/>
            <person name="Bailey B.A."/>
        </authorList>
    </citation>
    <scope>NUCLEOTIDE SEQUENCE [LARGE SCALE GENOMIC DNA]</scope>
    <source>
        <strain evidence="2 3">GH-76</strain>
    </source>
</reference>
<evidence type="ECO:0000256" key="1">
    <source>
        <dbReference type="SAM" id="MobiDB-lite"/>
    </source>
</evidence>
<name>A0ABR3F4S4_9AGAR</name>
<proteinExistence type="predicted"/>
<sequence>MGSLDVAASNTTPITQIDEQIESHRQAIIALSFRRNSLSVMQRIPVDVLVYIFLWYKVIAIHECELSMKSRPAGARKIQIELPLNDDLETVAEKLPSSEKGRHPAPWITPSQVCSHWRQVALDCGPFWSTVFLNDIQWTEKLLRLSGSSELEVLPDPRLFCEMPRGAGEVEFREKYQRSQGYAATVNDCLRLVMTNASSRISSLRVYTTTFPSGFDFGSPVTAHSLASLKNLSIVQSRKDMFQHSLDDGEIDNWATALIRHAFSDLECRLTRFDVFLACPSRNWIGVRSAHITHLRISYMSPVRGVRYEPPSLAGLVAMLRGFPSLRELVLQNLMDDGSAAPSDTITLPHLTHIETLDCPLRAVASILDPLRVTSLAKARVRCGNNEPPHGAAAHTVADGSSGENARRDINSLLSSLNRLFSGPGNGDVPSKGKSRATSSSRRSLLISFDDNGAGTVGLAFAPNDDISMTTGHGDDGVGPGMFTYDDARVPESPPSGNISSQTSLQISLAGIGHLQQEIPTFLVEKELVEDIESVVLHEDFRFNKRSVAARDVYTPWLQMLSSLPRLRSLALYIGPKDAQEVALESLDVGSQLLSDGVEEERGSRDNEVGFKGLANFTICFPRSPYTEFLRERLANPPAPLPLTSVLHAPQTTSTASHGVPPGSAVPPPLTSIGSLGHPANAPALPPSLPVLPQNNIATAPSNIPSSSSGAHHGGNPINGGPPPPPALAPLTAANSILTAYPGIAPSAGAQLYYAPPQSYGTNLSYYLSALGPPSTTSGLQSQSFPANPPTISSSQSLSNHIPANHAGVFAQPLSSPNQLLTTQNSGGHGAGGRYLIPSNQASRFFDLYMSRDGHVTTRRRGYGFEDRDGPSPASSSVRSLPEVLRARQYHGYRVQNLTFVPVEAPEYNWLMEEWAEGCVTLDVADEVLLDPGFDGI</sequence>
<feature type="region of interest" description="Disordered" evidence="1">
    <location>
        <begin position="385"/>
        <end position="406"/>
    </location>
</feature>
<gene>
    <name evidence="2" type="ORF">V5O48_011923</name>
</gene>
<dbReference type="Proteomes" id="UP001465976">
    <property type="component" value="Unassembled WGS sequence"/>
</dbReference>
<evidence type="ECO:0008006" key="4">
    <source>
        <dbReference type="Google" id="ProtNLM"/>
    </source>
</evidence>
<organism evidence="2 3">
    <name type="scientific">Marasmius crinis-equi</name>
    <dbReference type="NCBI Taxonomy" id="585013"/>
    <lineage>
        <taxon>Eukaryota</taxon>
        <taxon>Fungi</taxon>
        <taxon>Dikarya</taxon>
        <taxon>Basidiomycota</taxon>
        <taxon>Agaricomycotina</taxon>
        <taxon>Agaricomycetes</taxon>
        <taxon>Agaricomycetidae</taxon>
        <taxon>Agaricales</taxon>
        <taxon>Marasmiineae</taxon>
        <taxon>Marasmiaceae</taxon>
        <taxon>Marasmius</taxon>
    </lineage>
</organism>
<comment type="caution">
    <text evidence="2">The sequence shown here is derived from an EMBL/GenBank/DDBJ whole genome shotgun (WGS) entry which is preliminary data.</text>
</comment>
<feature type="region of interest" description="Disordered" evidence="1">
    <location>
        <begin position="777"/>
        <end position="798"/>
    </location>
</feature>
<feature type="region of interest" description="Disordered" evidence="1">
    <location>
        <begin position="421"/>
        <end position="440"/>
    </location>
</feature>
<dbReference type="EMBL" id="JBAHYK010001004">
    <property type="protein sequence ID" value="KAL0570037.1"/>
    <property type="molecule type" value="Genomic_DNA"/>
</dbReference>
<feature type="region of interest" description="Disordered" evidence="1">
    <location>
        <begin position="651"/>
        <end position="727"/>
    </location>
</feature>
<protein>
    <recommendedName>
        <fullName evidence="4">F-box domain-containing protein</fullName>
    </recommendedName>
</protein>